<dbReference type="InterPro" id="IPR001054">
    <property type="entry name" value="A/G_cyclase"/>
</dbReference>
<evidence type="ECO:0000256" key="5">
    <source>
        <dbReference type="ARBA" id="ARBA00023136"/>
    </source>
</evidence>
<dbReference type="SUPFAM" id="SSF55073">
    <property type="entry name" value="Nucleotide cyclase"/>
    <property type="match status" value="1"/>
</dbReference>
<dbReference type="STRING" id="35525.A0A164QGJ4"/>
<keyword evidence="6" id="KW-0325">Glycoprotein</keyword>
<keyword evidence="7" id="KW-0456">Lyase</keyword>
<dbReference type="InterPro" id="IPR029787">
    <property type="entry name" value="Nucleotide_cyclase"/>
</dbReference>
<keyword evidence="3" id="KW-0547">Nucleotide-binding</keyword>
<evidence type="ECO:0000259" key="8">
    <source>
        <dbReference type="PROSITE" id="PS50125"/>
    </source>
</evidence>
<evidence type="ECO:0000256" key="2">
    <source>
        <dbReference type="ARBA" id="ARBA00022692"/>
    </source>
</evidence>
<evidence type="ECO:0000313" key="10">
    <source>
        <dbReference type="Proteomes" id="UP000076858"/>
    </source>
</evidence>
<comment type="subcellular location">
    <subcellularLocation>
        <location evidence="1">Membrane</location>
    </subcellularLocation>
</comment>
<dbReference type="GO" id="GO:0000166">
    <property type="term" value="F:nucleotide binding"/>
    <property type="evidence" value="ECO:0007669"/>
    <property type="project" value="UniProtKB-KW"/>
</dbReference>
<dbReference type="InterPro" id="IPR050401">
    <property type="entry name" value="Cyclic_nucleotide_synthase"/>
</dbReference>
<evidence type="ECO:0000256" key="4">
    <source>
        <dbReference type="ARBA" id="ARBA00022989"/>
    </source>
</evidence>
<dbReference type="GO" id="GO:0004016">
    <property type="term" value="F:adenylate cyclase activity"/>
    <property type="evidence" value="ECO:0007669"/>
    <property type="project" value="TreeGrafter"/>
</dbReference>
<evidence type="ECO:0000256" key="1">
    <source>
        <dbReference type="ARBA" id="ARBA00004370"/>
    </source>
</evidence>
<sequence>MPRYCLYGDVVNTASRMESSEQALRIHISAATKELLNMLVGYIIEERKMTYIRAQ</sequence>
<organism evidence="9 10">
    <name type="scientific">Daphnia magna</name>
    <dbReference type="NCBI Taxonomy" id="35525"/>
    <lineage>
        <taxon>Eukaryota</taxon>
        <taxon>Metazoa</taxon>
        <taxon>Ecdysozoa</taxon>
        <taxon>Arthropoda</taxon>
        <taxon>Crustacea</taxon>
        <taxon>Branchiopoda</taxon>
        <taxon>Diplostraca</taxon>
        <taxon>Cladocera</taxon>
        <taxon>Anomopoda</taxon>
        <taxon>Daphniidae</taxon>
        <taxon>Daphnia</taxon>
    </lineage>
</organism>
<reference evidence="9 10" key="1">
    <citation type="submission" date="2016-03" db="EMBL/GenBank/DDBJ databases">
        <title>EvidentialGene: Evidence-directed Construction of Genes on Genomes.</title>
        <authorList>
            <person name="Gilbert D.G."/>
            <person name="Choi J.-H."/>
            <person name="Mockaitis K."/>
            <person name="Colbourne J."/>
            <person name="Pfrender M."/>
        </authorList>
    </citation>
    <scope>NUCLEOTIDE SEQUENCE [LARGE SCALE GENOMIC DNA]</scope>
    <source>
        <strain evidence="9 10">Xinb3</strain>
        <tissue evidence="9">Complete organism</tissue>
    </source>
</reference>
<keyword evidence="5" id="KW-0472">Membrane</keyword>
<accession>A0A164QGJ4</accession>
<keyword evidence="4" id="KW-1133">Transmembrane helix</keyword>
<dbReference type="PANTHER" id="PTHR11920">
    <property type="entry name" value="GUANYLYL CYCLASE"/>
    <property type="match status" value="1"/>
</dbReference>
<dbReference type="PANTHER" id="PTHR11920:SF501">
    <property type="entry name" value="GUANYLATE CYCLASE 32E"/>
    <property type="match status" value="1"/>
</dbReference>
<dbReference type="EMBL" id="LRGB01002424">
    <property type="protein sequence ID" value="KZS07733.1"/>
    <property type="molecule type" value="Genomic_DNA"/>
</dbReference>
<dbReference type="Gene3D" id="3.30.70.1230">
    <property type="entry name" value="Nucleotide cyclase"/>
    <property type="match status" value="1"/>
</dbReference>
<evidence type="ECO:0000256" key="7">
    <source>
        <dbReference type="ARBA" id="ARBA00023239"/>
    </source>
</evidence>
<dbReference type="GO" id="GO:0005886">
    <property type="term" value="C:plasma membrane"/>
    <property type="evidence" value="ECO:0007669"/>
    <property type="project" value="TreeGrafter"/>
</dbReference>
<dbReference type="PROSITE" id="PS50125">
    <property type="entry name" value="GUANYLATE_CYCLASE_2"/>
    <property type="match status" value="1"/>
</dbReference>
<dbReference type="Proteomes" id="UP000076858">
    <property type="component" value="Unassembled WGS sequence"/>
</dbReference>
<evidence type="ECO:0000256" key="6">
    <source>
        <dbReference type="ARBA" id="ARBA00023180"/>
    </source>
</evidence>
<evidence type="ECO:0000313" key="9">
    <source>
        <dbReference type="EMBL" id="KZS07733.1"/>
    </source>
</evidence>
<gene>
    <name evidence="9" type="ORF">APZ42_028491</name>
</gene>
<dbReference type="GO" id="GO:0007168">
    <property type="term" value="P:receptor guanylyl cyclase signaling pathway"/>
    <property type="evidence" value="ECO:0007669"/>
    <property type="project" value="TreeGrafter"/>
</dbReference>
<feature type="domain" description="Guanylate cyclase" evidence="8">
    <location>
        <begin position="1"/>
        <end position="18"/>
    </location>
</feature>
<comment type="caution">
    <text evidence="9">The sequence shown here is derived from an EMBL/GenBank/DDBJ whole genome shotgun (WGS) entry which is preliminary data.</text>
</comment>
<dbReference type="GO" id="GO:0035556">
    <property type="term" value="P:intracellular signal transduction"/>
    <property type="evidence" value="ECO:0007669"/>
    <property type="project" value="InterPro"/>
</dbReference>
<evidence type="ECO:0000256" key="3">
    <source>
        <dbReference type="ARBA" id="ARBA00022741"/>
    </source>
</evidence>
<dbReference type="GO" id="GO:0001653">
    <property type="term" value="F:peptide receptor activity"/>
    <property type="evidence" value="ECO:0007669"/>
    <property type="project" value="TreeGrafter"/>
</dbReference>
<keyword evidence="10" id="KW-1185">Reference proteome</keyword>
<keyword evidence="2" id="KW-0812">Transmembrane</keyword>
<dbReference type="Pfam" id="PF00211">
    <property type="entry name" value="Guanylate_cyc"/>
    <property type="match status" value="1"/>
</dbReference>
<name>A0A164QGJ4_9CRUS</name>
<dbReference type="GO" id="GO:0004383">
    <property type="term" value="F:guanylate cyclase activity"/>
    <property type="evidence" value="ECO:0007669"/>
    <property type="project" value="TreeGrafter"/>
</dbReference>
<proteinExistence type="predicted"/>
<dbReference type="AlphaFoldDB" id="A0A164QGJ4"/>
<protein>
    <submittedName>
        <fullName evidence="9">Guanylate cyclase</fullName>
    </submittedName>
</protein>